<gene>
    <name evidence="1" type="ORF">CL6EHI_097950</name>
</gene>
<dbReference type="VEuPathDB" id="AmoebaDB:KM1_030670"/>
<dbReference type="VEuPathDB" id="AmoebaDB:EHI5A_029110"/>
<dbReference type="EMBL" id="BDEQ01000001">
    <property type="protein sequence ID" value="GAT96177.1"/>
    <property type="molecule type" value="Genomic_DNA"/>
</dbReference>
<evidence type="ECO:0000313" key="1">
    <source>
        <dbReference type="EMBL" id="GAT96177.1"/>
    </source>
</evidence>
<dbReference type="Proteomes" id="UP000078387">
    <property type="component" value="Unassembled WGS sequence"/>
</dbReference>
<organism evidence="1 2">
    <name type="scientific">Entamoeba histolytica</name>
    <dbReference type="NCBI Taxonomy" id="5759"/>
    <lineage>
        <taxon>Eukaryota</taxon>
        <taxon>Amoebozoa</taxon>
        <taxon>Evosea</taxon>
        <taxon>Archamoebae</taxon>
        <taxon>Mastigamoebida</taxon>
        <taxon>Entamoebidae</taxon>
        <taxon>Entamoeba</taxon>
    </lineage>
</organism>
<dbReference type="VEuPathDB" id="AmoebaDB:EHI_097950"/>
<protein>
    <recommendedName>
        <fullName evidence="3">Condensation domain-containing protein</fullName>
    </recommendedName>
</protein>
<reference evidence="1 2" key="1">
    <citation type="submission" date="2016-05" db="EMBL/GenBank/DDBJ databases">
        <title>First whole genome sequencing of Entamoeba histolytica HM1:IMSS-clone-6.</title>
        <authorList>
            <person name="Mukherjee Avik.K."/>
            <person name="Izumyama S."/>
            <person name="Nakada-Tsukui K."/>
            <person name="Nozaki T."/>
        </authorList>
    </citation>
    <scope>NUCLEOTIDE SEQUENCE [LARGE SCALE GENOMIC DNA]</scope>
    <source>
        <strain evidence="1 2">HM1:IMSS clone 6</strain>
    </source>
</reference>
<accession>A0A5K1TZF3</accession>
<comment type="caution">
    <text evidence="1">The sequence shown here is derived from an EMBL/GenBank/DDBJ whole genome shotgun (WGS) entry which is preliminary data.</text>
</comment>
<name>A0A5K1TZF3_ENTHI</name>
<proteinExistence type="predicted"/>
<evidence type="ECO:0000313" key="2">
    <source>
        <dbReference type="Proteomes" id="UP000078387"/>
    </source>
</evidence>
<dbReference type="OMA" id="FIQWCND"/>
<evidence type="ECO:0008006" key="3">
    <source>
        <dbReference type="Google" id="ProtNLM"/>
    </source>
</evidence>
<dbReference type="VEuPathDB" id="AmoebaDB:EHI7A_013440"/>
<sequence>MSCSTFEQIYQQKGIQCSFALKRNISKEDIEKCWDKLMKEYPYCCNYEEEIYSEDNKPLYVSIQSYPIHSIQEALDYIIRENSFEVAKTRCFGMNKSSLLIYSYITLNSTQYTIFGMYQCHLKTDFKSIVFLVESFLNYSVQIEHQHYPIQTAYSNLIEVNGIPDDERKEMAELFIQRNVIQYDYSKLKDESLITKDKLLEAQEETNTFIPNCFISKTIKLNQEETTNFIQWCNNNNLSIQATLLAIQLKTYDHLFNKQNKQATTISFMIPYDIRKFLPKIQKESIGCFYENIYPSYPYNFLQLSIKEMAEQITQYIKNIDEINHPFFDRFRDAVYCGNTNLLKLPYTTTLTNINSFIVMERLHPLIKKDFIDFHISNCKRIQCNKEMKELIAYSYFLFDETCNISLSYEYSIIPSIISEEVLKEMYSRIITL</sequence>
<dbReference type="AlphaFoldDB" id="A0A5K1TZF3"/>
<dbReference type="VEuPathDB" id="AmoebaDB:EHI8A_014670"/>